<proteinExistence type="predicted"/>
<protein>
    <submittedName>
        <fullName evidence="2">Nuclear transport factor 2 (NTF2) superfamily protein</fullName>
    </submittedName>
</protein>
<keyword evidence="3" id="KW-1185">Reference proteome</keyword>
<dbReference type="InterPro" id="IPR037401">
    <property type="entry name" value="SnoaL-like"/>
</dbReference>
<dbReference type="Gene3D" id="3.10.450.50">
    <property type="match status" value="1"/>
</dbReference>
<dbReference type="EMBL" id="JAGGKC010000012">
    <property type="protein sequence ID" value="MBP1919251.1"/>
    <property type="molecule type" value="Genomic_DNA"/>
</dbReference>
<sequence>MSEIPVIDLIREVRDAFNSHDIEKILSMTAEDSVWTTSSGIFRGKAEVRRYLVWFFDGIKNFTLHEIGIGTVAKDRWGVSEYYVTGTVDKKPVEFPGYSTYEFDESNKMKSKKIIFDRLGLAEMIVDDIVSKKVVHTVAKKVQEGLD</sequence>
<organism evidence="2 3">
    <name type="scientific">Youngiibacter multivorans</name>
    <dbReference type="NCBI Taxonomy" id="937251"/>
    <lineage>
        <taxon>Bacteria</taxon>
        <taxon>Bacillati</taxon>
        <taxon>Bacillota</taxon>
        <taxon>Clostridia</taxon>
        <taxon>Eubacteriales</taxon>
        <taxon>Clostridiaceae</taxon>
        <taxon>Youngiibacter</taxon>
    </lineage>
</organism>
<dbReference type="Pfam" id="PF12680">
    <property type="entry name" value="SnoaL_2"/>
    <property type="match status" value="1"/>
</dbReference>
<reference evidence="2 3" key="1">
    <citation type="submission" date="2021-03" db="EMBL/GenBank/DDBJ databases">
        <title>Genomic Encyclopedia of Type Strains, Phase IV (KMG-IV): sequencing the most valuable type-strain genomes for metagenomic binning, comparative biology and taxonomic classification.</title>
        <authorList>
            <person name="Goeker M."/>
        </authorList>
    </citation>
    <scope>NUCLEOTIDE SEQUENCE [LARGE SCALE GENOMIC DNA]</scope>
    <source>
        <strain evidence="2 3">DSM 6139</strain>
    </source>
</reference>
<dbReference type="SUPFAM" id="SSF54427">
    <property type="entry name" value="NTF2-like"/>
    <property type="match status" value="1"/>
</dbReference>
<accession>A0ABS4G403</accession>
<gene>
    <name evidence="2" type="ORF">J2Z34_001739</name>
</gene>
<dbReference type="Proteomes" id="UP001519271">
    <property type="component" value="Unassembled WGS sequence"/>
</dbReference>
<feature type="domain" description="SnoaL-like" evidence="1">
    <location>
        <begin position="11"/>
        <end position="105"/>
    </location>
</feature>
<dbReference type="InterPro" id="IPR032710">
    <property type="entry name" value="NTF2-like_dom_sf"/>
</dbReference>
<evidence type="ECO:0000259" key="1">
    <source>
        <dbReference type="Pfam" id="PF12680"/>
    </source>
</evidence>
<comment type="caution">
    <text evidence="2">The sequence shown here is derived from an EMBL/GenBank/DDBJ whole genome shotgun (WGS) entry which is preliminary data.</text>
</comment>
<dbReference type="RefSeq" id="WP_209459456.1">
    <property type="nucleotide sequence ID" value="NZ_JAGGKC010000012.1"/>
</dbReference>
<evidence type="ECO:0000313" key="3">
    <source>
        <dbReference type="Proteomes" id="UP001519271"/>
    </source>
</evidence>
<evidence type="ECO:0000313" key="2">
    <source>
        <dbReference type="EMBL" id="MBP1919251.1"/>
    </source>
</evidence>
<name>A0ABS4G403_9CLOT</name>